<evidence type="ECO:0000256" key="7">
    <source>
        <dbReference type="ARBA" id="ARBA00023015"/>
    </source>
</evidence>
<feature type="domain" description="C2H2-type" evidence="13">
    <location>
        <begin position="507"/>
        <end position="534"/>
    </location>
</feature>
<dbReference type="GO" id="GO:0008270">
    <property type="term" value="F:zinc ion binding"/>
    <property type="evidence" value="ECO:0007669"/>
    <property type="project" value="UniProtKB-KW"/>
</dbReference>
<dbReference type="EMBL" id="AEYP01098761">
    <property type="status" value="NOT_ANNOTATED_CDS"/>
    <property type="molecule type" value="Genomic_DNA"/>
</dbReference>
<feature type="domain" description="C2H2-type" evidence="13">
    <location>
        <begin position="421"/>
        <end position="448"/>
    </location>
</feature>
<comment type="subcellular location">
    <subcellularLocation>
        <location evidence="1">Nucleus</location>
    </subcellularLocation>
</comment>
<dbReference type="PANTHER" id="PTHR24399:SF54">
    <property type="entry name" value="GASTRULA ZINC FINGER PROTEIN XLCGF26.1-LIKE-RELATED"/>
    <property type="match status" value="1"/>
</dbReference>
<sequence length="555" mass="60460">MVSLESPGRPRQLPGTPDAELLQERAPPAPQHRASAPEGGRAAPPGAKSAGDRGRARPRDSVTFEDVAVRFSGGEWRRLTRAQRRLYAAVMLDNYGLVVSLAQPGFAGPKPPLISCLERGAEPRVRDLQDWGLLSCSFPGGQVLRRENMKCELHDQSRGPRETGVGSMIQRGFCKLQTLNFILTVAADTAEACTSVWQCSTHRSFGTEVSEGGEVGGVLSGHPEAGGACVQDVKSENARDPAGVETLGEEKGTLEERRARAVLANNLSADSKCTPRTRALTARSPRPGAARGHTFPLLHGRVRAGEKPHACHECGKAFKTRKQLRVHRVTHTGEKPFRCAQCGKAFSSPSALCRHRKAHGGERPHGCGACGKAFGSASRLRRHQRVHSGERPHECAVCGKAFRFRHCLTLHGRTHTGERPYACGQCGRAFRGSSDLAKHGRIHSGEREKPFACPECGRAFRGKSNLTNHRRIHTGEKPYACEACGKAFHHRSGLTQHRRIHSGEKPYPCRECGAAFRQRAALVGHQRVHTGEKPYACEQCGKAFRVSANLTGHKK</sequence>
<dbReference type="Pfam" id="PF00096">
    <property type="entry name" value="zf-C2H2"/>
    <property type="match status" value="8"/>
</dbReference>
<dbReference type="Gene3D" id="3.30.160.60">
    <property type="entry name" value="Classic Zinc Finger"/>
    <property type="match status" value="9"/>
</dbReference>
<evidence type="ECO:0000256" key="1">
    <source>
        <dbReference type="ARBA" id="ARBA00004123"/>
    </source>
</evidence>
<feature type="domain" description="C2H2-type" evidence="13">
    <location>
        <begin position="393"/>
        <end position="420"/>
    </location>
</feature>
<dbReference type="GO" id="GO:0001817">
    <property type="term" value="P:regulation of cytokine production"/>
    <property type="evidence" value="ECO:0007669"/>
    <property type="project" value="TreeGrafter"/>
</dbReference>
<evidence type="ECO:0008006" key="16">
    <source>
        <dbReference type="Google" id="ProtNLM"/>
    </source>
</evidence>
<feature type="domain" description="KRAB" evidence="14">
    <location>
        <begin position="62"/>
        <end position="136"/>
    </location>
</feature>
<dbReference type="EMBL" id="AEYP01098760">
    <property type="status" value="NOT_ANNOTATED_CDS"/>
    <property type="molecule type" value="Genomic_DNA"/>
</dbReference>
<evidence type="ECO:0000256" key="5">
    <source>
        <dbReference type="ARBA" id="ARBA00022771"/>
    </source>
</evidence>
<dbReference type="SMART" id="SM00355">
    <property type="entry name" value="ZnF_C2H2"/>
    <property type="match status" value="9"/>
</dbReference>
<keyword evidence="3" id="KW-0479">Metal-binding</keyword>
<dbReference type="eggNOG" id="KOG1721">
    <property type="taxonomic scope" value="Eukaryota"/>
</dbReference>
<dbReference type="Pfam" id="PF01352">
    <property type="entry name" value="KRAB"/>
    <property type="match status" value="1"/>
</dbReference>
<evidence type="ECO:0000256" key="3">
    <source>
        <dbReference type="ARBA" id="ARBA00022723"/>
    </source>
</evidence>
<feature type="compositionally biased region" description="Basic and acidic residues" evidence="12">
    <location>
        <begin position="50"/>
        <end position="60"/>
    </location>
</feature>
<evidence type="ECO:0000256" key="6">
    <source>
        <dbReference type="ARBA" id="ARBA00022833"/>
    </source>
</evidence>
<evidence type="ECO:0000256" key="4">
    <source>
        <dbReference type="ARBA" id="ARBA00022737"/>
    </source>
</evidence>
<dbReference type="Gene3D" id="6.10.140.140">
    <property type="match status" value="1"/>
</dbReference>
<dbReference type="InParanoid" id="M3XQ77"/>
<feature type="domain" description="C2H2-type" evidence="13">
    <location>
        <begin position="535"/>
        <end position="555"/>
    </location>
</feature>
<dbReference type="InterPro" id="IPR036051">
    <property type="entry name" value="KRAB_dom_sf"/>
</dbReference>
<dbReference type="FunFam" id="3.30.160.60:FF:000322">
    <property type="entry name" value="GDNF-inducible zinc finger protein 1"/>
    <property type="match status" value="1"/>
</dbReference>
<accession>M3XQ77</accession>
<dbReference type="FunFam" id="3.30.160.60:FF:000522">
    <property type="entry name" value="zinc finger protein 285"/>
    <property type="match status" value="1"/>
</dbReference>
<proteinExistence type="inferred from homology"/>
<name>M3XQ77_MUSPF</name>
<dbReference type="FunFam" id="3.30.160.60:FF:000185">
    <property type="entry name" value="zinc finger protein 319"/>
    <property type="match status" value="1"/>
</dbReference>
<dbReference type="FunFam" id="3.30.160.60:FF:001343">
    <property type="entry name" value="Zinc finger protein 568"/>
    <property type="match status" value="1"/>
</dbReference>
<evidence type="ECO:0000256" key="8">
    <source>
        <dbReference type="ARBA" id="ARBA00023125"/>
    </source>
</evidence>
<evidence type="ECO:0000256" key="2">
    <source>
        <dbReference type="ARBA" id="ARBA00006991"/>
    </source>
</evidence>
<dbReference type="HOGENOM" id="CLU_002678_0_16_1"/>
<dbReference type="FunFam" id="3.30.160.60:FF:001498">
    <property type="entry name" value="Zinc finger protein 404"/>
    <property type="match status" value="1"/>
</dbReference>
<keyword evidence="7" id="KW-0805">Transcription regulation</keyword>
<feature type="domain" description="C2H2-type" evidence="13">
    <location>
        <begin position="365"/>
        <end position="392"/>
    </location>
</feature>
<dbReference type="OMA" id="EPCVQDP"/>
<dbReference type="GO" id="GO:0005654">
    <property type="term" value="C:nucleoplasm"/>
    <property type="evidence" value="ECO:0007669"/>
    <property type="project" value="TreeGrafter"/>
</dbReference>
<evidence type="ECO:0000256" key="11">
    <source>
        <dbReference type="PROSITE-ProRule" id="PRU00042"/>
    </source>
</evidence>
<dbReference type="InterPro" id="IPR036236">
    <property type="entry name" value="Znf_C2H2_sf"/>
</dbReference>
<dbReference type="GO" id="GO:0002682">
    <property type="term" value="P:regulation of immune system process"/>
    <property type="evidence" value="ECO:0007669"/>
    <property type="project" value="TreeGrafter"/>
</dbReference>
<feature type="domain" description="C2H2-type" evidence="13">
    <location>
        <begin position="451"/>
        <end position="478"/>
    </location>
</feature>
<comment type="similarity">
    <text evidence="2">Belongs to the krueppel C2H2-type zinc-finger protein family.</text>
</comment>
<evidence type="ECO:0000259" key="13">
    <source>
        <dbReference type="PROSITE" id="PS50157"/>
    </source>
</evidence>
<dbReference type="PROSITE" id="PS50805">
    <property type="entry name" value="KRAB"/>
    <property type="match status" value="1"/>
</dbReference>
<feature type="domain" description="C2H2-type" evidence="13">
    <location>
        <begin position="479"/>
        <end position="506"/>
    </location>
</feature>
<reference evidence="15" key="1">
    <citation type="submission" date="2024-06" db="UniProtKB">
        <authorList>
            <consortium name="Ensembl"/>
        </authorList>
    </citation>
    <scope>IDENTIFICATION</scope>
</reference>
<dbReference type="CDD" id="cd07765">
    <property type="entry name" value="KRAB_A-box"/>
    <property type="match status" value="1"/>
</dbReference>
<dbReference type="PANTHER" id="PTHR24399">
    <property type="entry name" value="ZINC FINGER AND BTB DOMAIN-CONTAINING"/>
    <property type="match status" value="1"/>
</dbReference>
<evidence type="ECO:0000256" key="9">
    <source>
        <dbReference type="ARBA" id="ARBA00023163"/>
    </source>
</evidence>
<dbReference type="InterPro" id="IPR013087">
    <property type="entry name" value="Znf_C2H2_type"/>
</dbReference>
<keyword evidence="6" id="KW-0862">Zinc</keyword>
<dbReference type="PROSITE" id="PS00028">
    <property type="entry name" value="ZINC_FINGER_C2H2_1"/>
    <property type="match status" value="8"/>
</dbReference>
<dbReference type="SUPFAM" id="SSF57667">
    <property type="entry name" value="beta-beta-alpha zinc fingers"/>
    <property type="match status" value="5"/>
</dbReference>
<feature type="region of interest" description="Disordered" evidence="12">
    <location>
        <begin position="1"/>
        <end position="60"/>
    </location>
</feature>
<dbReference type="FunFam" id="3.30.160.60:FF:000666">
    <property type="entry name" value="RB-associated KRAB zinc finger protein-like"/>
    <property type="match status" value="1"/>
</dbReference>
<organism evidence="15">
    <name type="scientific">Mustela putorius furo</name>
    <name type="common">European domestic ferret</name>
    <name type="synonym">Mustela furo</name>
    <dbReference type="NCBI Taxonomy" id="9669"/>
    <lineage>
        <taxon>Eukaryota</taxon>
        <taxon>Metazoa</taxon>
        <taxon>Chordata</taxon>
        <taxon>Craniata</taxon>
        <taxon>Vertebrata</taxon>
        <taxon>Euteleostomi</taxon>
        <taxon>Mammalia</taxon>
        <taxon>Eutheria</taxon>
        <taxon>Laurasiatheria</taxon>
        <taxon>Carnivora</taxon>
        <taxon>Caniformia</taxon>
        <taxon>Musteloidea</taxon>
        <taxon>Mustelidae</taxon>
        <taxon>Mustelinae</taxon>
        <taxon>Mustela</taxon>
    </lineage>
</organism>
<evidence type="ECO:0000313" key="15">
    <source>
        <dbReference type="Ensembl" id="ENSMPUP00000001227.1"/>
    </source>
</evidence>
<feature type="domain" description="C2H2-type" evidence="13">
    <location>
        <begin position="309"/>
        <end position="336"/>
    </location>
</feature>
<dbReference type="FunFam" id="3.30.160.60:FF:000690">
    <property type="entry name" value="Zinc finger protein 354C"/>
    <property type="match status" value="2"/>
</dbReference>
<feature type="compositionally biased region" description="Low complexity" evidence="12">
    <location>
        <begin position="34"/>
        <end position="47"/>
    </location>
</feature>
<dbReference type="STRING" id="9669.ENSMPUP00000001227"/>
<dbReference type="InterPro" id="IPR001909">
    <property type="entry name" value="KRAB"/>
</dbReference>
<dbReference type="FunFam" id="3.30.160.60:FF:000557">
    <property type="entry name" value="zinc finger and SCAN domain-containing protein 29"/>
    <property type="match status" value="1"/>
</dbReference>
<keyword evidence="4" id="KW-0677">Repeat</keyword>
<dbReference type="GO" id="GO:0001227">
    <property type="term" value="F:DNA-binding transcription repressor activity, RNA polymerase II-specific"/>
    <property type="evidence" value="ECO:0007669"/>
    <property type="project" value="TreeGrafter"/>
</dbReference>
<dbReference type="SUPFAM" id="SSF109640">
    <property type="entry name" value="KRAB domain (Kruppel-associated box)"/>
    <property type="match status" value="1"/>
</dbReference>
<keyword evidence="8" id="KW-0238">DNA-binding</keyword>
<keyword evidence="9" id="KW-0804">Transcription</keyword>
<evidence type="ECO:0000256" key="12">
    <source>
        <dbReference type="SAM" id="MobiDB-lite"/>
    </source>
</evidence>
<dbReference type="Ensembl" id="ENSMPUT00000001253.1">
    <property type="protein sequence ID" value="ENSMPUP00000001227.1"/>
    <property type="gene ID" value="ENSMPUG00000001237.1"/>
</dbReference>
<dbReference type="AlphaFoldDB" id="M3XQ77"/>
<evidence type="ECO:0000256" key="10">
    <source>
        <dbReference type="ARBA" id="ARBA00023242"/>
    </source>
</evidence>
<dbReference type="GeneTree" id="ENSGT00940000161437"/>
<dbReference type="PROSITE" id="PS50157">
    <property type="entry name" value="ZINC_FINGER_C2H2_2"/>
    <property type="match status" value="9"/>
</dbReference>
<keyword evidence="10" id="KW-0539">Nucleus</keyword>
<evidence type="ECO:0000259" key="14">
    <source>
        <dbReference type="PROSITE" id="PS50805"/>
    </source>
</evidence>
<protein>
    <recommendedName>
        <fullName evidence="16">Zinc finger protein 311</fullName>
    </recommendedName>
</protein>
<dbReference type="SMART" id="SM00349">
    <property type="entry name" value="KRAB"/>
    <property type="match status" value="1"/>
</dbReference>
<dbReference type="GO" id="GO:0000978">
    <property type="term" value="F:RNA polymerase II cis-regulatory region sequence-specific DNA binding"/>
    <property type="evidence" value="ECO:0007669"/>
    <property type="project" value="TreeGrafter"/>
</dbReference>
<keyword evidence="5 11" id="KW-0863">Zinc-finger</keyword>
<feature type="domain" description="C2H2-type" evidence="13">
    <location>
        <begin position="337"/>
        <end position="364"/>
    </location>
</feature>